<dbReference type="InterPro" id="IPR012340">
    <property type="entry name" value="NA-bd_OB-fold"/>
</dbReference>
<dbReference type="Gene3D" id="2.40.50.140">
    <property type="entry name" value="Nucleic acid-binding proteins"/>
    <property type="match status" value="1"/>
</dbReference>
<sequence length="49" mass="5478">MSKRRKFLLASVLALQNSSFIYPSCQKCFSRVVFVSERSTCPKCGSTGE</sequence>
<dbReference type="GeneTree" id="ENSGT00390000014932"/>
<organism evidence="1 2">
    <name type="scientific">Nannospalax galili</name>
    <name type="common">Northern Israeli blind subterranean mole rat</name>
    <name type="synonym">Spalax galili</name>
    <dbReference type="NCBI Taxonomy" id="1026970"/>
    <lineage>
        <taxon>Eukaryota</taxon>
        <taxon>Metazoa</taxon>
        <taxon>Chordata</taxon>
        <taxon>Craniata</taxon>
        <taxon>Vertebrata</taxon>
        <taxon>Euteleostomi</taxon>
        <taxon>Mammalia</taxon>
        <taxon>Eutheria</taxon>
        <taxon>Euarchontoglires</taxon>
        <taxon>Glires</taxon>
        <taxon>Rodentia</taxon>
        <taxon>Myomorpha</taxon>
        <taxon>Muroidea</taxon>
        <taxon>Spalacidae</taxon>
        <taxon>Spalacinae</taxon>
        <taxon>Nannospalax</taxon>
    </lineage>
</organism>
<dbReference type="GO" id="GO:0005737">
    <property type="term" value="C:cytoplasm"/>
    <property type="evidence" value="ECO:0007669"/>
    <property type="project" value="TreeGrafter"/>
</dbReference>
<name>A0A8C6RIZ2_NANGA</name>
<proteinExistence type="predicted"/>
<reference evidence="1" key="1">
    <citation type="submission" date="2025-08" db="UniProtKB">
        <authorList>
            <consortium name="Ensembl"/>
        </authorList>
    </citation>
    <scope>IDENTIFICATION</scope>
</reference>
<dbReference type="GO" id="GO:1902230">
    <property type="term" value="P:negative regulation of intrinsic apoptotic signaling pathway in response to DNA damage"/>
    <property type="evidence" value="ECO:0007669"/>
    <property type="project" value="InterPro"/>
</dbReference>
<dbReference type="AlphaFoldDB" id="A0A8C6RIZ2"/>
<dbReference type="SUPFAM" id="SSF50249">
    <property type="entry name" value="Nucleic acid-binding proteins"/>
    <property type="match status" value="1"/>
</dbReference>
<dbReference type="GO" id="GO:0005634">
    <property type="term" value="C:nucleus"/>
    <property type="evidence" value="ECO:0007669"/>
    <property type="project" value="TreeGrafter"/>
</dbReference>
<accession>A0A8C6RIZ2</accession>
<dbReference type="PANTHER" id="PTHR35537:SF1">
    <property type="entry name" value="DNA DAMAGE-INDUCED APOPTOSIS SUPPRESSOR PROTEIN"/>
    <property type="match status" value="1"/>
</dbReference>
<evidence type="ECO:0000313" key="2">
    <source>
        <dbReference type="Proteomes" id="UP000694381"/>
    </source>
</evidence>
<evidence type="ECO:0000313" key="1">
    <source>
        <dbReference type="Ensembl" id="ENSNGAP00000019655.1"/>
    </source>
</evidence>
<gene>
    <name evidence="1" type="primary">Ddias</name>
</gene>
<dbReference type="InterPro" id="IPR043522">
    <property type="entry name" value="DDIAS"/>
</dbReference>
<dbReference type="Ensembl" id="ENSNGAT00000025318.1">
    <property type="protein sequence ID" value="ENSNGAP00000019655.1"/>
    <property type="gene ID" value="ENSNGAG00000019404.1"/>
</dbReference>
<dbReference type="PANTHER" id="PTHR35537">
    <property type="entry name" value="DNA DAMAGE-INDUCIBLE APOPTOSIS SUPPRESSOR PROTEIN DDIAS"/>
    <property type="match status" value="1"/>
</dbReference>
<dbReference type="Proteomes" id="UP000694381">
    <property type="component" value="Unassembled WGS sequence"/>
</dbReference>
<keyword evidence="2" id="KW-1185">Reference proteome</keyword>
<protein>
    <submittedName>
        <fullName evidence="1">DNA damage-induced apoptosis suppressor</fullName>
    </submittedName>
</protein>
<reference evidence="1" key="2">
    <citation type="submission" date="2025-09" db="UniProtKB">
        <authorList>
            <consortium name="Ensembl"/>
        </authorList>
    </citation>
    <scope>IDENTIFICATION</scope>
</reference>
<dbReference type="OMA" id="WQPSLEL"/>